<sequence length="55" mass="6498">MGFNAIFTVPTLQIKHLIRTRLDCINYSLPHSKQQRKIKLPKLELKRLFLSITFS</sequence>
<gene>
    <name evidence="1" type="ORF">KFK09_017445</name>
</gene>
<dbReference type="EMBL" id="JAGYWB010000012">
    <property type="protein sequence ID" value="KAI0502492.1"/>
    <property type="molecule type" value="Genomic_DNA"/>
</dbReference>
<evidence type="ECO:0000313" key="1">
    <source>
        <dbReference type="EMBL" id="KAI0502492.1"/>
    </source>
</evidence>
<dbReference type="Proteomes" id="UP000829196">
    <property type="component" value="Unassembled WGS sequence"/>
</dbReference>
<name>A0A8T3B3F7_DENNO</name>
<dbReference type="AlphaFoldDB" id="A0A8T3B3F7"/>
<reference evidence="1" key="1">
    <citation type="journal article" date="2022" name="Front. Genet.">
        <title>Chromosome-Scale Assembly of the Dendrobium nobile Genome Provides Insights Into the Molecular Mechanism of the Biosynthesis of the Medicinal Active Ingredient of Dendrobium.</title>
        <authorList>
            <person name="Xu Q."/>
            <person name="Niu S.-C."/>
            <person name="Li K.-L."/>
            <person name="Zheng P.-J."/>
            <person name="Zhang X.-J."/>
            <person name="Jia Y."/>
            <person name="Liu Y."/>
            <person name="Niu Y.-X."/>
            <person name="Yu L.-H."/>
            <person name="Chen D.-F."/>
            <person name="Zhang G.-Q."/>
        </authorList>
    </citation>
    <scope>NUCLEOTIDE SEQUENCE</scope>
    <source>
        <tissue evidence="1">Leaf</tissue>
    </source>
</reference>
<protein>
    <submittedName>
        <fullName evidence="1">Uncharacterized protein</fullName>
    </submittedName>
</protein>
<comment type="caution">
    <text evidence="1">The sequence shown here is derived from an EMBL/GenBank/DDBJ whole genome shotgun (WGS) entry which is preliminary data.</text>
</comment>
<accession>A0A8T3B3F7</accession>
<proteinExistence type="predicted"/>
<keyword evidence="2" id="KW-1185">Reference proteome</keyword>
<evidence type="ECO:0000313" key="2">
    <source>
        <dbReference type="Proteomes" id="UP000829196"/>
    </source>
</evidence>
<organism evidence="1 2">
    <name type="scientific">Dendrobium nobile</name>
    <name type="common">Orchid</name>
    <dbReference type="NCBI Taxonomy" id="94219"/>
    <lineage>
        <taxon>Eukaryota</taxon>
        <taxon>Viridiplantae</taxon>
        <taxon>Streptophyta</taxon>
        <taxon>Embryophyta</taxon>
        <taxon>Tracheophyta</taxon>
        <taxon>Spermatophyta</taxon>
        <taxon>Magnoliopsida</taxon>
        <taxon>Liliopsida</taxon>
        <taxon>Asparagales</taxon>
        <taxon>Orchidaceae</taxon>
        <taxon>Epidendroideae</taxon>
        <taxon>Malaxideae</taxon>
        <taxon>Dendrobiinae</taxon>
        <taxon>Dendrobium</taxon>
    </lineage>
</organism>